<dbReference type="PANTHER" id="PTHR11439:SF483">
    <property type="entry name" value="PEPTIDE SYNTHASE GLIP-LIKE, PUTATIVE (AFU_ORTHOLOGUE AFUA_3G12920)-RELATED"/>
    <property type="match status" value="1"/>
</dbReference>
<dbReference type="Pfam" id="PF07727">
    <property type="entry name" value="RVT_2"/>
    <property type="match status" value="1"/>
</dbReference>
<gene>
    <name evidence="3" type="ORF">Tco_1017111</name>
</gene>
<comment type="caution">
    <text evidence="3">The sequence shown here is derived from an EMBL/GenBank/DDBJ whole genome shotgun (WGS) entry which is preliminary data.</text>
</comment>
<dbReference type="EMBL" id="BQNB010017647">
    <property type="protein sequence ID" value="GJT65631.1"/>
    <property type="molecule type" value="Genomic_DNA"/>
</dbReference>
<feature type="compositionally biased region" description="Polar residues" evidence="1">
    <location>
        <begin position="623"/>
        <end position="637"/>
    </location>
</feature>
<evidence type="ECO:0000313" key="4">
    <source>
        <dbReference type="Proteomes" id="UP001151760"/>
    </source>
</evidence>
<feature type="region of interest" description="Disordered" evidence="1">
    <location>
        <begin position="617"/>
        <end position="691"/>
    </location>
</feature>
<accession>A0ABQ5FQK3</accession>
<proteinExistence type="predicted"/>
<evidence type="ECO:0000256" key="1">
    <source>
        <dbReference type="SAM" id="MobiDB-lite"/>
    </source>
</evidence>
<reference evidence="3" key="2">
    <citation type="submission" date="2022-01" db="EMBL/GenBank/DDBJ databases">
        <authorList>
            <person name="Yamashiro T."/>
            <person name="Shiraishi A."/>
            <person name="Satake H."/>
            <person name="Nakayama K."/>
        </authorList>
    </citation>
    <scope>NUCLEOTIDE SEQUENCE</scope>
</reference>
<feature type="region of interest" description="Disordered" evidence="1">
    <location>
        <begin position="1"/>
        <end position="27"/>
    </location>
</feature>
<feature type="domain" description="Reverse transcriptase Ty1/copia-type" evidence="2">
    <location>
        <begin position="245"/>
        <end position="299"/>
    </location>
</feature>
<evidence type="ECO:0000259" key="2">
    <source>
        <dbReference type="Pfam" id="PF07727"/>
    </source>
</evidence>
<keyword evidence="4" id="KW-1185">Reference proteome</keyword>
<evidence type="ECO:0000313" key="3">
    <source>
        <dbReference type="EMBL" id="GJT65631.1"/>
    </source>
</evidence>
<protein>
    <submittedName>
        <fullName evidence="3">Retrovirus-related pol polyprotein from transposon TNT 1-94</fullName>
    </submittedName>
</protein>
<reference evidence="3" key="1">
    <citation type="journal article" date="2022" name="Int. J. Mol. Sci.">
        <title>Draft Genome of Tanacetum Coccineum: Genomic Comparison of Closely Related Tanacetum-Family Plants.</title>
        <authorList>
            <person name="Yamashiro T."/>
            <person name="Shiraishi A."/>
            <person name="Nakayama K."/>
            <person name="Satake H."/>
        </authorList>
    </citation>
    <scope>NUCLEOTIDE SEQUENCE</scope>
</reference>
<dbReference type="InterPro" id="IPR013103">
    <property type="entry name" value="RVT_2"/>
</dbReference>
<dbReference type="Proteomes" id="UP001151760">
    <property type="component" value="Unassembled WGS sequence"/>
</dbReference>
<sequence length="952" mass="108070">MIPRPESSNSVSSSKISREAKPKAKPYQYASPLKQILKAKAKPFPPCTYCNFNDHRPNDCQNYHKGAICESYYHSTSRHNRVIFVRGGVLAKSSQSSESSVGLSCNTYGSNVHSTINHNDFDHFKRETHQGAHLIPEQWMLKEYDWCQELSIQICGATRYPPDEFLHEDDLSRQYQANSDISYYIIPHNRSLTELIKDTYVTEVITLNKQITPYIEDVEGPPNQVYEALKHPGLFHSLKENNHWLKWVFKNKKDELGTVTRNKARLVGQGYSQEEGIDYDETFAQVGRMEAIRIFLAYDTYMNYKDDKEISICQEKYIWDLLKKYEIFDSSSVKTPMFPLNNLGLDLDGKPINETLYRGMIGSLMYLKGTLSLGLCTSGACQMLGGKLVCSSAKKQQSMAMSSTKAEYVVVARDHILKGDTELHFIPTEYQLADIFTKPLDEPTFTKLKAELGMLNINEFWCTTEVDHPTPQVNDFKARPLKESNIKFTMKNVKDELAKIATHDVPVYRTPLLKLNSSQQLIVFSLLTRTKIDIGKIIYNDLATMFMAKTRQRYLPPVLSQSNFSKNPSEVDPIELTTFMNNVITHETLVSPLPKGKKAKHKKTTLVQTTLNLTKEKVPLGDTDTSQSVLTGQSTDPQDTEGNKQPAIKGLPSTADEDIRTSSLLSEAKPIDPKDLEGNIHPIDKGLPATHPDEALLEDFEEDLKDESDEEMYEAGEEVDEEKSPKLLYAQLFEDNWAKREEAATSYADLSAAVEEYADENKEHIHQTDREIDSVMECVEKINKARVDECITLLKSLNRVSKTLEVDFALKTSLDSLSPQYASISDSLKEDPDFNQRLLKAVKGYIQNSARLTEITSSLRELNFLSLQTRITNVENTQVTMQSDISSIKEMVTEMFNALRDFLPPSPQENSEKHVVVWQKPPSYTKGEPLSMVTNKKELKVAEVEKESIQEP</sequence>
<name>A0ABQ5FQK3_9ASTR</name>
<feature type="compositionally biased region" description="Basic and acidic residues" evidence="1">
    <location>
        <begin position="669"/>
        <end position="684"/>
    </location>
</feature>
<organism evidence="3 4">
    <name type="scientific">Tanacetum coccineum</name>
    <dbReference type="NCBI Taxonomy" id="301880"/>
    <lineage>
        <taxon>Eukaryota</taxon>
        <taxon>Viridiplantae</taxon>
        <taxon>Streptophyta</taxon>
        <taxon>Embryophyta</taxon>
        <taxon>Tracheophyta</taxon>
        <taxon>Spermatophyta</taxon>
        <taxon>Magnoliopsida</taxon>
        <taxon>eudicotyledons</taxon>
        <taxon>Gunneridae</taxon>
        <taxon>Pentapetalae</taxon>
        <taxon>asterids</taxon>
        <taxon>campanulids</taxon>
        <taxon>Asterales</taxon>
        <taxon>Asteraceae</taxon>
        <taxon>Asteroideae</taxon>
        <taxon>Anthemideae</taxon>
        <taxon>Anthemidinae</taxon>
        <taxon>Tanacetum</taxon>
    </lineage>
</organism>
<dbReference type="PANTHER" id="PTHR11439">
    <property type="entry name" value="GAG-POL-RELATED RETROTRANSPOSON"/>
    <property type="match status" value="1"/>
</dbReference>